<evidence type="ECO:0000259" key="2">
    <source>
        <dbReference type="Pfam" id="PF18701"/>
    </source>
</evidence>
<keyword evidence="3" id="KW-1185">Reference proteome</keyword>
<dbReference type="OMA" id="FVRISAW"/>
<protein>
    <submittedName>
        <fullName evidence="4">Uncharacterized protein LOC103524115</fullName>
    </submittedName>
</protein>
<evidence type="ECO:0000313" key="4">
    <source>
        <dbReference type="RefSeq" id="XP_008487341.1"/>
    </source>
</evidence>
<dbReference type="Pfam" id="PF18701">
    <property type="entry name" value="DUF5641"/>
    <property type="match status" value="1"/>
</dbReference>
<name>A0A1S3DTS8_DIACI</name>
<gene>
    <name evidence="4" type="primary">LOC103524115</name>
</gene>
<dbReference type="GO" id="GO:0071897">
    <property type="term" value="P:DNA biosynthetic process"/>
    <property type="evidence" value="ECO:0007669"/>
    <property type="project" value="UniProtKB-ARBA"/>
</dbReference>
<dbReference type="SUPFAM" id="SSF56672">
    <property type="entry name" value="DNA/RNA polymerases"/>
    <property type="match status" value="1"/>
</dbReference>
<organism evidence="3 4">
    <name type="scientific">Diaphorina citri</name>
    <name type="common">Asian citrus psyllid</name>
    <dbReference type="NCBI Taxonomy" id="121845"/>
    <lineage>
        <taxon>Eukaryota</taxon>
        <taxon>Metazoa</taxon>
        <taxon>Ecdysozoa</taxon>
        <taxon>Arthropoda</taxon>
        <taxon>Hexapoda</taxon>
        <taxon>Insecta</taxon>
        <taxon>Pterygota</taxon>
        <taxon>Neoptera</taxon>
        <taxon>Paraneoptera</taxon>
        <taxon>Hemiptera</taxon>
        <taxon>Sternorrhyncha</taxon>
        <taxon>Psylloidea</taxon>
        <taxon>Psyllidae</taxon>
        <taxon>Diaphorininae</taxon>
        <taxon>Diaphorina</taxon>
    </lineage>
</organism>
<proteinExistence type="predicted"/>
<dbReference type="Proteomes" id="UP000079169">
    <property type="component" value="Unplaced"/>
</dbReference>
<dbReference type="PaxDb" id="121845-A0A1S3DTS8"/>
<dbReference type="STRING" id="121845.A0A1S3DTS8"/>
<dbReference type="AlphaFoldDB" id="A0A1S3DTS8"/>
<dbReference type="Pfam" id="PF00078">
    <property type="entry name" value="RVT_1"/>
    <property type="match status" value="1"/>
</dbReference>
<dbReference type="RefSeq" id="XP_008487341.1">
    <property type="nucleotide sequence ID" value="XM_008489119.1"/>
</dbReference>
<reference evidence="4" key="1">
    <citation type="submission" date="2025-08" db="UniProtKB">
        <authorList>
            <consortium name="RefSeq"/>
        </authorList>
    </citation>
    <scope>IDENTIFICATION</scope>
</reference>
<dbReference type="InterPro" id="IPR040676">
    <property type="entry name" value="DUF5641"/>
</dbReference>
<dbReference type="PANTHER" id="PTHR47331:SF4">
    <property type="entry name" value="PEPTIDASE S1 DOMAIN-CONTAINING PROTEIN"/>
    <property type="match status" value="1"/>
</dbReference>
<dbReference type="PANTHER" id="PTHR47331">
    <property type="entry name" value="PHD-TYPE DOMAIN-CONTAINING PROTEIN"/>
    <property type="match status" value="1"/>
</dbReference>
<dbReference type="InterPro" id="IPR000477">
    <property type="entry name" value="RT_dom"/>
</dbReference>
<dbReference type="Pfam" id="PF05380">
    <property type="entry name" value="Peptidase_A17"/>
    <property type="match status" value="1"/>
</dbReference>
<sequence length="699" mass="79003">MDDVTPHWSKMVPASEGYFMPHHAVFRPDKATTKTRIVFDNSCATSKGISLNDLHTGPTLYKSLFSLLINFRLFPFACTGDIRKMFLQIVIQEGDRKYQRFLWRESPDKPVQCFEMERLVFGAKPSPFLAQRVLIQLASDDESRYPVAAKELKGHFYMDDYLTSYLDKDKAVSTITQLVSLLRGGGFELTKLASNNIDILTSVSEAQEVVECVQWDSESYMKVLGVQWNSAEDCFAFNVKLEDIVCSKRGILSTVAKIFDVLGLISPVITYAKLIIKELWYLKIDWDEAPPNSICQKWTKFVQELPLLQDFKISRHLSIVKNSTVKLIGFCDASSAAMGACVYVHVDTGGAIFTHLICAKSKIAPVKYVTIPRLELCSALLLAKLIDSMLSVFKSRYEIDQLVCFSDSQVALYWISSPPLRWKTFVANRVSKIQELVSEDKWFHVKGTENPADCLSRGITPKELISHKLWSCGPPWLATPVASWTLRQVSEKSLDEQSSNDKLLEEKLKVLHNLEPQKPSDNVLLMLASRISKWNILLRAVALVLKFCRLLPPGTISVQDLHTAELRLIQALQGEVFAADLKNLRNNKPVSQSLLKLRPFLQDNVLLCGGRISNASQIEYHHAHPIILPKKYHVVDLLIDYKRSKWLKNDMQLKPGLLVLIKADNSPVLSWPLGRILEVFPGQDVLSGSPVFKPGRRVT</sequence>
<dbReference type="KEGG" id="dci:103524115"/>
<feature type="domain" description="Reverse transcriptase" evidence="1">
    <location>
        <begin position="79"/>
        <end position="189"/>
    </location>
</feature>
<dbReference type="InterPro" id="IPR043502">
    <property type="entry name" value="DNA/RNA_pol_sf"/>
</dbReference>
<evidence type="ECO:0000259" key="1">
    <source>
        <dbReference type="Pfam" id="PF00078"/>
    </source>
</evidence>
<feature type="domain" description="DUF5641" evidence="2">
    <location>
        <begin position="642"/>
        <end position="685"/>
    </location>
</feature>
<dbReference type="GeneID" id="103524115"/>
<evidence type="ECO:0000313" key="3">
    <source>
        <dbReference type="Proteomes" id="UP000079169"/>
    </source>
</evidence>
<dbReference type="CDD" id="cd01644">
    <property type="entry name" value="RT_pepA17"/>
    <property type="match status" value="1"/>
</dbReference>
<dbReference type="InterPro" id="IPR008042">
    <property type="entry name" value="Retrotrans_Pao"/>
</dbReference>
<accession>A0A1S3DTS8</accession>